<sequence length="223" mass="24734">MTFKKQLQNEDGNIALFVLGMLSIIMILLIFVVNLGGALATKEQSGTTAQQASMAASSVLYEEVRRVIYEYEDDTLEGAVQAFFEDIEEMVDDRASELSGSGNYVDWTVNEIELEAFDQVLSEELNKDKVRSKLIELLGDEDIESEVINTTKNAIVANDGVLEGAELTIKDDRFYVRAANKLESVSFDGYMEGIKENVYQESAGPKIDFLAIVWDGNSVTSLD</sequence>
<protein>
    <recommendedName>
        <fullName evidence="2">Putative Flp pilus-assembly TadG-like N-terminal domain-containing protein</fullName>
    </recommendedName>
</protein>
<evidence type="ECO:0000313" key="3">
    <source>
        <dbReference type="EMBL" id="TFJ91629.1"/>
    </source>
</evidence>
<organism evidence="3 4">
    <name type="scientific">Lentibacillus salicampi</name>
    <dbReference type="NCBI Taxonomy" id="175306"/>
    <lineage>
        <taxon>Bacteria</taxon>
        <taxon>Bacillati</taxon>
        <taxon>Bacillota</taxon>
        <taxon>Bacilli</taxon>
        <taxon>Bacillales</taxon>
        <taxon>Bacillaceae</taxon>
        <taxon>Lentibacillus</taxon>
    </lineage>
</organism>
<feature type="transmembrane region" description="Helical" evidence="1">
    <location>
        <begin position="12"/>
        <end position="33"/>
    </location>
</feature>
<proteinExistence type="predicted"/>
<evidence type="ECO:0000259" key="2">
    <source>
        <dbReference type="Pfam" id="PF13400"/>
    </source>
</evidence>
<keyword evidence="1" id="KW-1133">Transmembrane helix</keyword>
<dbReference type="OrthoDB" id="2873457at2"/>
<reference evidence="3 4" key="1">
    <citation type="submission" date="2019-03" db="EMBL/GenBank/DDBJ databases">
        <title>Genome sequence of Lentibacillus salicampi ATCC BAA-719.</title>
        <authorList>
            <person name="Maclea K.S."/>
            <person name="Simoes Junior M."/>
        </authorList>
    </citation>
    <scope>NUCLEOTIDE SEQUENCE [LARGE SCALE GENOMIC DNA]</scope>
    <source>
        <strain evidence="3 4">ATCC BAA-719</strain>
    </source>
</reference>
<dbReference type="Proteomes" id="UP000298484">
    <property type="component" value="Unassembled WGS sequence"/>
</dbReference>
<keyword evidence="4" id="KW-1185">Reference proteome</keyword>
<accession>A0A4Y9A7A4</accession>
<evidence type="ECO:0000256" key="1">
    <source>
        <dbReference type="SAM" id="Phobius"/>
    </source>
</evidence>
<keyword evidence="1" id="KW-0812">Transmembrane</keyword>
<name>A0A4Y9A7A4_9BACI</name>
<keyword evidence="1" id="KW-0472">Membrane</keyword>
<dbReference type="EMBL" id="SRHY01000045">
    <property type="protein sequence ID" value="TFJ91629.1"/>
    <property type="molecule type" value="Genomic_DNA"/>
</dbReference>
<dbReference type="Pfam" id="PF13400">
    <property type="entry name" value="Tad"/>
    <property type="match status" value="1"/>
</dbReference>
<evidence type="ECO:0000313" key="4">
    <source>
        <dbReference type="Proteomes" id="UP000298484"/>
    </source>
</evidence>
<feature type="domain" description="Putative Flp pilus-assembly TadG-like N-terminal" evidence="2">
    <location>
        <begin position="12"/>
        <end position="56"/>
    </location>
</feature>
<dbReference type="RefSeq" id="WP_135111323.1">
    <property type="nucleotide sequence ID" value="NZ_SRHY01000045.1"/>
</dbReference>
<dbReference type="AlphaFoldDB" id="A0A4Y9A7A4"/>
<dbReference type="InterPro" id="IPR028087">
    <property type="entry name" value="Tad_N"/>
</dbReference>
<gene>
    <name evidence="3" type="ORF">E4U82_16750</name>
</gene>
<comment type="caution">
    <text evidence="3">The sequence shown here is derived from an EMBL/GenBank/DDBJ whole genome shotgun (WGS) entry which is preliminary data.</text>
</comment>